<dbReference type="GO" id="GO:0005634">
    <property type="term" value="C:nucleus"/>
    <property type="evidence" value="ECO:0007669"/>
    <property type="project" value="UniProtKB-SubCell"/>
</dbReference>
<dbReference type="GO" id="GO:0005737">
    <property type="term" value="C:cytoplasm"/>
    <property type="evidence" value="ECO:0007669"/>
    <property type="project" value="UniProtKB-SubCell"/>
</dbReference>
<evidence type="ECO:0000256" key="8">
    <source>
        <dbReference type="ARBA" id="ARBA00022786"/>
    </source>
</evidence>
<gene>
    <name evidence="14" type="ORF">EYR41_009227</name>
</gene>
<evidence type="ECO:0000256" key="9">
    <source>
        <dbReference type="ARBA" id="ARBA00023110"/>
    </source>
</evidence>
<sequence>MSLLPVNPAKLRELLPDCSQILFTTWSRRNFSAALPIPSSKSPSTPPYSNPDRDTPPQFPDSLGMDNPPDAETIRLKRLARLGASLKSASESAASPLSSATPSSSRQQSQTPSAGPTTHSLITQPLPSLKRPVSPSSGHPIDHARENPSQRDSNPKASSTISLEQWENDIIAQTFRVTVQERFFTEECIYLSDLSDEIKAQGRELRLGLQDLDQIIISAASIAAQPFVFLRDSYRRIISIAQRPLNPRLDVAYQTNFVAELRRICVDFCGHALVEPDIFDTSSRPFNLAEGLLKVSDGEPAIPSELINDLAETFAGNPNLEGVFLKAFNDMSAGLKHLELVDDYQIYTNALYRLVTIKSMAILFTTSPSFLPSNLRPPDLEVETLLGPYFRISPLQGRVVETYYPSPKTQAPAALNLASSSLRISIKTYQDQLSVIINYLVRASPTARGRVLDFFASVVNSNSKRRALQVQENTVSSDGFLLNVTAVLNKLCDPFMDATYSKVDKIDARYFRQCPRVDIKHETKIYADQATSDAFYESTIEGKPNFNSEVFFLNVAAHHVGYIACINNAVNLSHHLSDMEKNLERLEQERERFLNSPQLAQLDASLKLLKERLQKGYSYQAALEGLLADESSQLQALSFMNYLTVWLLRLISPEMGYPQKGFKLPLPASAIPEFSNLPEYMIDDIAAVFCHVVRSYPSRVTTQQSDGVMVLAITLLRMSSYVKNPYLKAKLVESLYLGILPIRPGSGDRGVLGDLLNGHEFALDNLMHSLMSFYIEVEQTGAHTQFYDKFNIRYNISQVVKSIWRNPIYREKLGQESRINPDFFVRFVALLLNDVTFLLDESLSKLTEIHRLQDELEKDSSDARARAEQERLLSSNEHHATTYVSLANETVLMVKRFTAAIPDAFVSAELVHRLAGMLDYNLVALVGPKCSNLRVKDPKKYRFDPRALLSEVIDVYLNLGTRSEFVRAIAMDGRSYSSDLFSRAYGILARYGLKSPEELLVLKKMAEAVQEAKRADEKGEEELGEVPDEFLDPLLFTLMENPVILPTSKTSIDLSTIKAHLLSDPTDPFNRSPLTLDQVIPNVELRNRIEAFKAERRG</sequence>
<evidence type="ECO:0000256" key="1">
    <source>
        <dbReference type="ARBA" id="ARBA00000900"/>
    </source>
</evidence>
<evidence type="ECO:0000256" key="7">
    <source>
        <dbReference type="ARBA" id="ARBA00022679"/>
    </source>
</evidence>
<keyword evidence="8" id="KW-0833">Ubl conjugation pathway</keyword>
<keyword evidence="6" id="KW-0963">Cytoplasm</keyword>
<evidence type="ECO:0000313" key="15">
    <source>
        <dbReference type="Proteomes" id="UP000297595"/>
    </source>
</evidence>
<dbReference type="Gene3D" id="3.30.40.10">
    <property type="entry name" value="Zinc/RING finger domain, C3HC4 (zinc finger)"/>
    <property type="match status" value="1"/>
</dbReference>
<accession>A0A7C8K3B3</accession>
<feature type="compositionally biased region" description="Low complexity" evidence="12">
    <location>
        <begin position="87"/>
        <end position="114"/>
    </location>
</feature>
<evidence type="ECO:0000256" key="12">
    <source>
        <dbReference type="SAM" id="MobiDB-lite"/>
    </source>
</evidence>
<evidence type="ECO:0000256" key="5">
    <source>
        <dbReference type="ARBA" id="ARBA00007434"/>
    </source>
</evidence>
<comment type="similarity">
    <text evidence="5">Belongs to the ubiquitin conjugation factor E4 family.</text>
</comment>
<dbReference type="InterPro" id="IPR045132">
    <property type="entry name" value="UBE4"/>
</dbReference>
<dbReference type="EMBL" id="SOZJ01000006">
    <property type="protein sequence ID" value="TGJ65239.1"/>
    <property type="molecule type" value="Genomic_DNA"/>
</dbReference>
<dbReference type="GO" id="GO:0036503">
    <property type="term" value="P:ERAD pathway"/>
    <property type="evidence" value="ECO:0007669"/>
    <property type="project" value="InterPro"/>
</dbReference>
<dbReference type="SMART" id="SM00504">
    <property type="entry name" value="Ubox"/>
    <property type="match status" value="1"/>
</dbReference>
<dbReference type="SUPFAM" id="SSF57850">
    <property type="entry name" value="RING/U-box"/>
    <property type="match status" value="1"/>
</dbReference>
<feature type="compositionally biased region" description="Polar residues" evidence="12">
    <location>
        <begin position="150"/>
        <end position="160"/>
    </location>
</feature>
<dbReference type="GO" id="GO:0000209">
    <property type="term" value="P:protein polyubiquitination"/>
    <property type="evidence" value="ECO:0007669"/>
    <property type="project" value="TreeGrafter"/>
</dbReference>
<evidence type="ECO:0000256" key="4">
    <source>
        <dbReference type="ARBA" id="ARBA00004906"/>
    </source>
</evidence>
<feature type="compositionally biased region" description="Polar residues" evidence="12">
    <location>
        <begin position="115"/>
        <end position="126"/>
    </location>
</feature>
<name>A0A7C8K3B3_ORBOL</name>
<dbReference type="PANTHER" id="PTHR13931">
    <property type="entry name" value="UBIQUITINATION FACTOR E4"/>
    <property type="match status" value="1"/>
</dbReference>
<evidence type="ECO:0000256" key="6">
    <source>
        <dbReference type="ARBA" id="ARBA00022490"/>
    </source>
</evidence>
<dbReference type="Proteomes" id="UP000297595">
    <property type="component" value="Unassembled WGS sequence"/>
</dbReference>
<evidence type="ECO:0000256" key="2">
    <source>
        <dbReference type="ARBA" id="ARBA00004123"/>
    </source>
</evidence>
<dbReference type="AlphaFoldDB" id="A0A7C8K3B3"/>
<keyword evidence="11" id="KW-0175">Coiled coil</keyword>
<proteinExistence type="inferred from homology"/>
<dbReference type="InterPro" id="IPR013083">
    <property type="entry name" value="Znf_RING/FYVE/PHD"/>
</dbReference>
<evidence type="ECO:0000259" key="13">
    <source>
        <dbReference type="PROSITE" id="PS51698"/>
    </source>
</evidence>
<dbReference type="InterPro" id="IPR019474">
    <property type="entry name" value="Ub_conjug_fac_E4_core"/>
</dbReference>
<keyword evidence="10" id="KW-0539">Nucleus</keyword>
<reference evidence="14 15" key="1">
    <citation type="submission" date="2019-03" db="EMBL/GenBank/DDBJ databases">
        <title>Nematode-trapping fungi genome.</title>
        <authorList>
            <person name="Vidal-Diez De Ulzurrun G."/>
        </authorList>
    </citation>
    <scope>NUCLEOTIDE SEQUENCE [LARGE SCALE GENOMIC DNA]</scope>
    <source>
        <strain evidence="14 15">TWF154</strain>
    </source>
</reference>
<feature type="coiled-coil region" evidence="11">
    <location>
        <begin position="569"/>
        <end position="596"/>
    </location>
</feature>
<dbReference type="UniPathway" id="UPA00143"/>
<dbReference type="PROSITE" id="PS51698">
    <property type="entry name" value="U_BOX"/>
    <property type="match status" value="1"/>
</dbReference>
<dbReference type="FunFam" id="3.30.40.10:FF:000055">
    <property type="entry name" value="Ubiquitin conjugation factor e4 a"/>
    <property type="match status" value="1"/>
</dbReference>
<evidence type="ECO:0000256" key="11">
    <source>
        <dbReference type="SAM" id="Coils"/>
    </source>
</evidence>
<dbReference type="CDD" id="cd16657">
    <property type="entry name" value="RING-Ubox_UBE4A"/>
    <property type="match status" value="1"/>
</dbReference>
<dbReference type="PANTHER" id="PTHR13931:SF2">
    <property type="entry name" value="UBIQUITIN CONJUGATION FACTOR E4 B"/>
    <property type="match status" value="1"/>
</dbReference>
<comment type="caution">
    <text evidence="14">The sequence shown here is derived from an EMBL/GenBank/DDBJ whole genome shotgun (WGS) entry which is preliminary data.</text>
</comment>
<evidence type="ECO:0000256" key="3">
    <source>
        <dbReference type="ARBA" id="ARBA00004496"/>
    </source>
</evidence>
<feature type="domain" description="U-box" evidence="13">
    <location>
        <begin position="1025"/>
        <end position="1098"/>
    </location>
</feature>
<evidence type="ECO:0000313" key="14">
    <source>
        <dbReference type="EMBL" id="TGJ65239.1"/>
    </source>
</evidence>
<protein>
    <recommendedName>
        <fullName evidence="13">U-box domain-containing protein</fullName>
    </recommendedName>
</protein>
<dbReference type="GO" id="GO:0006511">
    <property type="term" value="P:ubiquitin-dependent protein catabolic process"/>
    <property type="evidence" value="ECO:0007669"/>
    <property type="project" value="InterPro"/>
</dbReference>
<comment type="subcellular location">
    <subcellularLocation>
        <location evidence="3">Cytoplasm</location>
    </subcellularLocation>
    <subcellularLocation>
        <location evidence="2">Nucleus</location>
    </subcellularLocation>
</comment>
<keyword evidence="7" id="KW-0808">Transferase</keyword>
<dbReference type="InterPro" id="IPR003613">
    <property type="entry name" value="Ubox_domain"/>
</dbReference>
<feature type="compositionally biased region" description="Basic and acidic residues" evidence="12">
    <location>
        <begin position="140"/>
        <end position="149"/>
    </location>
</feature>
<feature type="region of interest" description="Disordered" evidence="12">
    <location>
        <begin position="87"/>
        <end position="160"/>
    </location>
</feature>
<keyword evidence="9" id="KW-0413">Isomerase</keyword>
<dbReference type="GO" id="GO:0000151">
    <property type="term" value="C:ubiquitin ligase complex"/>
    <property type="evidence" value="ECO:0007669"/>
    <property type="project" value="InterPro"/>
</dbReference>
<comment type="pathway">
    <text evidence="4">Protein modification; protein ubiquitination.</text>
</comment>
<organism evidence="14 15">
    <name type="scientific">Orbilia oligospora</name>
    <name type="common">Nematode-trapping fungus</name>
    <name type="synonym">Arthrobotrys oligospora</name>
    <dbReference type="NCBI Taxonomy" id="2813651"/>
    <lineage>
        <taxon>Eukaryota</taxon>
        <taxon>Fungi</taxon>
        <taxon>Dikarya</taxon>
        <taxon>Ascomycota</taxon>
        <taxon>Pezizomycotina</taxon>
        <taxon>Orbiliomycetes</taxon>
        <taxon>Orbiliales</taxon>
        <taxon>Orbiliaceae</taxon>
        <taxon>Orbilia</taxon>
    </lineage>
</organism>
<dbReference type="Pfam" id="PF10408">
    <property type="entry name" value="Ufd2P_core"/>
    <property type="match status" value="1"/>
</dbReference>
<evidence type="ECO:0000256" key="10">
    <source>
        <dbReference type="ARBA" id="ARBA00023242"/>
    </source>
</evidence>
<feature type="region of interest" description="Disordered" evidence="12">
    <location>
        <begin position="34"/>
        <end position="70"/>
    </location>
</feature>
<comment type="catalytic activity">
    <reaction evidence="1">
        <text>S-ubiquitinyl-[E2 ubiquitin-conjugating enzyme]-L-cysteine + [acceptor protein]-L-lysine = [E2 ubiquitin-conjugating enzyme]-L-cysteine + N(6)-ubiquitinyl-[acceptor protein]-L-lysine.</text>
        <dbReference type="EC" id="2.3.2.27"/>
    </reaction>
</comment>
<dbReference type="Pfam" id="PF04564">
    <property type="entry name" value="U-box"/>
    <property type="match status" value="1"/>
</dbReference>
<dbReference type="GO" id="GO:0034450">
    <property type="term" value="F:ubiquitin-ubiquitin ligase activity"/>
    <property type="evidence" value="ECO:0007669"/>
    <property type="project" value="InterPro"/>
</dbReference>
<keyword evidence="9" id="KW-0697">Rotamase</keyword>
<dbReference type="GO" id="GO:0003755">
    <property type="term" value="F:peptidyl-prolyl cis-trans isomerase activity"/>
    <property type="evidence" value="ECO:0007669"/>
    <property type="project" value="UniProtKB-KW"/>
</dbReference>